<organism evidence="1">
    <name type="scientific">marine sediment metagenome</name>
    <dbReference type="NCBI Taxonomy" id="412755"/>
    <lineage>
        <taxon>unclassified sequences</taxon>
        <taxon>metagenomes</taxon>
        <taxon>ecological metagenomes</taxon>
    </lineage>
</organism>
<feature type="non-terminal residue" evidence="1">
    <location>
        <position position="1"/>
    </location>
</feature>
<name>A0A0F9EP99_9ZZZZ</name>
<dbReference type="AlphaFoldDB" id="A0A0F9EP99"/>
<accession>A0A0F9EP99</accession>
<gene>
    <name evidence="1" type="ORF">LCGC14_2128480</name>
</gene>
<sequence length="48" mass="5152">AERLASALAGVLHAHIRSTTKTTKRFARIREFSNKLNLALGTGSTDVA</sequence>
<comment type="caution">
    <text evidence="1">The sequence shown here is derived from an EMBL/GenBank/DDBJ whole genome shotgun (WGS) entry which is preliminary data.</text>
</comment>
<evidence type="ECO:0000313" key="1">
    <source>
        <dbReference type="EMBL" id="KKL68091.1"/>
    </source>
</evidence>
<proteinExistence type="predicted"/>
<dbReference type="EMBL" id="LAZR01026642">
    <property type="protein sequence ID" value="KKL68091.1"/>
    <property type="molecule type" value="Genomic_DNA"/>
</dbReference>
<reference evidence="1" key="1">
    <citation type="journal article" date="2015" name="Nature">
        <title>Complex archaea that bridge the gap between prokaryotes and eukaryotes.</title>
        <authorList>
            <person name="Spang A."/>
            <person name="Saw J.H."/>
            <person name="Jorgensen S.L."/>
            <person name="Zaremba-Niedzwiedzka K."/>
            <person name="Martijn J."/>
            <person name="Lind A.E."/>
            <person name="van Eijk R."/>
            <person name="Schleper C."/>
            <person name="Guy L."/>
            <person name="Ettema T.J."/>
        </authorList>
    </citation>
    <scope>NUCLEOTIDE SEQUENCE</scope>
</reference>
<protein>
    <submittedName>
        <fullName evidence="1">Uncharacterized protein</fullName>
    </submittedName>
</protein>